<name>A0A6A6P3K2_9PEZI</name>
<evidence type="ECO:0000313" key="2">
    <source>
        <dbReference type="EMBL" id="KAF2458332.1"/>
    </source>
</evidence>
<gene>
    <name evidence="2" type="ORF">BDY21DRAFT_342191</name>
</gene>
<feature type="compositionally biased region" description="Basic and acidic residues" evidence="1">
    <location>
        <begin position="29"/>
        <end position="54"/>
    </location>
</feature>
<protein>
    <submittedName>
        <fullName evidence="2">Uncharacterized protein</fullName>
    </submittedName>
</protein>
<dbReference type="Proteomes" id="UP000799766">
    <property type="component" value="Unassembled WGS sequence"/>
</dbReference>
<dbReference type="AlphaFoldDB" id="A0A6A6P3K2"/>
<feature type="region of interest" description="Disordered" evidence="1">
    <location>
        <begin position="102"/>
        <end position="125"/>
    </location>
</feature>
<dbReference type="EMBL" id="MU001678">
    <property type="protein sequence ID" value="KAF2458332.1"/>
    <property type="molecule type" value="Genomic_DNA"/>
</dbReference>
<feature type="compositionally biased region" description="Basic residues" evidence="1">
    <location>
        <begin position="114"/>
        <end position="125"/>
    </location>
</feature>
<accession>A0A6A6P3K2</accession>
<proteinExistence type="predicted"/>
<evidence type="ECO:0000256" key="1">
    <source>
        <dbReference type="SAM" id="MobiDB-lite"/>
    </source>
</evidence>
<evidence type="ECO:0000313" key="3">
    <source>
        <dbReference type="Proteomes" id="UP000799766"/>
    </source>
</evidence>
<keyword evidence="3" id="KW-1185">Reference proteome</keyword>
<feature type="region of interest" description="Disordered" evidence="1">
    <location>
        <begin position="1"/>
        <end position="60"/>
    </location>
</feature>
<organism evidence="2 3">
    <name type="scientific">Lineolata rhizophorae</name>
    <dbReference type="NCBI Taxonomy" id="578093"/>
    <lineage>
        <taxon>Eukaryota</taxon>
        <taxon>Fungi</taxon>
        <taxon>Dikarya</taxon>
        <taxon>Ascomycota</taxon>
        <taxon>Pezizomycotina</taxon>
        <taxon>Dothideomycetes</taxon>
        <taxon>Dothideomycetes incertae sedis</taxon>
        <taxon>Lineolatales</taxon>
        <taxon>Lineolataceae</taxon>
        <taxon>Lineolata</taxon>
    </lineage>
</organism>
<reference evidence="2" key="1">
    <citation type="journal article" date="2020" name="Stud. Mycol.">
        <title>101 Dothideomycetes genomes: a test case for predicting lifestyles and emergence of pathogens.</title>
        <authorList>
            <person name="Haridas S."/>
            <person name="Albert R."/>
            <person name="Binder M."/>
            <person name="Bloem J."/>
            <person name="Labutti K."/>
            <person name="Salamov A."/>
            <person name="Andreopoulos B."/>
            <person name="Baker S."/>
            <person name="Barry K."/>
            <person name="Bills G."/>
            <person name="Bluhm B."/>
            <person name="Cannon C."/>
            <person name="Castanera R."/>
            <person name="Culley D."/>
            <person name="Daum C."/>
            <person name="Ezra D."/>
            <person name="Gonzalez J."/>
            <person name="Henrissat B."/>
            <person name="Kuo A."/>
            <person name="Liang C."/>
            <person name="Lipzen A."/>
            <person name="Lutzoni F."/>
            <person name="Magnuson J."/>
            <person name="Mondo S."/>
            <person name="Nolan M."/>
            <person name="Ohm R."/>
            <person name="Pangilinan J."/>
            <person name="Park H.-J."/>
            <person name="Ramirez L."/>
            <person name="Alfaro M."/>
            <person name="Sun H."/>
            <person name="Tritt A."/>
            <person name="Yoshinaga Y."/>
            <person name="Zwiers L.-H."/>
            <person name="Turgeon B."/>
            <person name="Goodwin S."/>
            <person name="Spatafora J."/>
            <person name="Crous P."/>
            <person name="Grigoriev I."/>
        </authorList>
    </citation>
    <scope>NUCLEOTIDE SEQUENCE</scope>
    <source>
        <strain evidence="2">ATCC 16933</strain>
    </source>
</reference>
<sequence length="153" mass="16893">MTVQHPTAAAADLSHGAFEGPESNGVSERSGEWGQSREDHWKRPVRDAATKEGASRSATAQRLFSRLQQLPQLAAARSNAATMLDRVWRQPTRVLPFRPLFSNSPCDHGEERQRARRKQRCGGLRRARPDGIAGNFCPRAHGLPEVLGSCLSQ</sequence>